<dbReference type="Proteomes" id="UP000233040">
    <property type="component" value="Unassembled WGS sequence"/>
</dbReference>
<feature type="compositionally biased region" description="Gly residues" evidence="1">
    <location>
        <begin position="49"/>
        <end position="64"/>
    </location>
</feature>
<keyword evidence="3" id="KW-1185">Reference proteome</keyword>
<dbReference type="GeneTree" id="ENSGT00390000007830"/>
<reference evidence="2" key="1">
    <citation type="submission" date="2025-08" db="UniProtKB">
        <authorList>
            <consortium name="Ensembl"/>
        </authorList>
    </citation>
    <scope>IDENTIFICATION</scope>
</reference>
<feature type="compositionally biased region" description="Gly residues" evidence="1">
    <location>
        <begin position="20"/>
        <end position="42"/>
    </location>
</feature>
<dbReference type="Ensembl" id="ENSCCAT00000031668.1">
    <property type="protein sequence ID" value="ENSCCAP00000014230.1"/>
    <property type="gene ID" value="ENSCCAG00000024927.1"/>
</dbReference>
<organism evidence="2 3">
    <name type="scientific">Cebus imitator</name>
    <name type="common">Panamanian white-faced capuchin</name>
    <name type="synonym">Cebus capucinus imitator</name>
    <dbReference type="NCBI Taxonomy" id="2715852"/>
    <lineage>
        <taxon>Eukaryota</taxon>
        <taxon>Metazoa</taxon>
        <taxon>Chordata</taxon>
        <taxon>Craniata</taxon>
        <taxon>Vertebrata</taxon>
        <taxon>Euteleostomi</taxon>
        <taxon>Mammalia</taxon>
        <taxon>Eutheria</taxon>
        <taxon>Euarchontoglires</taxon>
        <taxon>Primates</taxon>
        <taxon>Haplorrhini</taxon>
        <taxon>Platyrrhini</taxon>
        <taxon>Cebidae</taxon>
        <taxon>Cebinae</taxon>
        <taxon>Cebus</taxon>
    </lineage>
</organism>
<evidence type="ECO:0000256" key="1">
    <source>
        <dbReference type="SAM" id="MobiDB-lite"/>
    </source>
</evidence>
<accession>A0A2K5QEE6</accession>
<feature type="region of interest" description="Disordered" evidence="1">
    <location>
        <begin position="1"/>
        <end position="67"/>
    </location>
</feature>
<gene>
    <name evidence="2" type="primary">C17orf50</name>
</gene>
<name>A0A2K5QEE6_CEBIM</name>
<feature type="region of interest" description="Disordered" evidence="1">
    <location>
        <begin position="105"/>
        <end position="170"/>
    </location>
</feature>
<reference evidence="2" key="2">
    <citation type="submission" date="2025-09" db="UniProtKB">
        <authorList>
            <consortium name="Ensembl"/>
        </authorList>
    </citation>
    <scope>IDENTIFICATION</scope>
</reference>
<sequence>MQRPDLPPSRRCEDPVVEEGTGGGPGRGGGAGGSEGGVGGGRLPEVAGGQRGGGRGAAAGGGGERGPRAAIGVLLSAAPGVQHPGGGAAAARGQRLLGLAQPLRAAGRPDCSHRQEAEPTGGAVRAGDPATTAAPRDLCALRDPFLQEMQESAQPPSLCGALRSGSPGSG</sequence>
<proteinExistence type="predicted"/>
<protein>
    <submittedName>
        <fullName evidence="2">Chromosome 17 open reading frame 50</fullName>
    </submittedName>
</protein>
<evidence type="ECO:0000313" key="2">
    <source>
        <dbReference type="Ensembl" id="ENSCCAP00000014230.1"/>
    </source>
</evidence>
<dbReference type="AlphaFoldDB" id="A0A2K5QEE6"/>
<evidence type="ECO:0000313" key="3">
    <source>
        <dbReference type="Proteomes" id="UP000233040"/>
    </source>
</evidence>